<dbReference type="Pfam" id="PF23925">
    <property type="entry name" value="A-sol_ELP1"/>
    <property type="match status" value="2"/>
</dbReference>
<feature type="domain" description="ELP1 first N-terminal beta-propeller" evidence="7">
    <location>
        <begin position="1"/>
        <end position="392"/>
    </location>
</feature>
<dbReference type="Pfam" id="PF23878">
    <property type="entry name" value="TPR_ELP1"/>
    <property type="match status" value="1"/>
</dbReference>
<comment type="pathway">
    <text evidence="1">tRNA modification; 5-methoxycarbonylmethyl-2-thiouridine-tRNA biosynthesis.</text>
</comment>
<dbReference type="InterPro" id="IPR056166">
    <property type="entry name" value="TPR_ELP1"/>
</dbReference>
<dbReference type="PANTHER" id="PTHR12747">
    <property type="entry name" value="ELONGATOR COMPLEX PROTEIN 1"/>
    <property type="match status" value="1"/>
</dbReference>
<dbReference type="SUPFAM" id="SSF69322">
    <property type="entry name" value="Tricorn protease domain 2"/>
    <property type="match status" value="1"/>
</dbReference>
<gene>
    <name evidence="12" type="ORF">K443DRAFT_683276</name>
</gene>
<keyword evidence="3 5" id="KW-0963">Cytoplasm</keyword>
<dbReference type="PIRSF" id="PIRSF017233">
    <property type="entry name" value="IKAP"/>
    <property type="match status" value="1"/>
</dbReference>
<feature type="domain" description="ELP1 alpha-solenoid" evidence="10">
    <location>
        <begin position="805"/>
        <end position="911"/>
    </location>
</feature>
<dbReference type="InterPro" id="IPR056167">
    <property type="entry name" value="A-sol_ELP1"/>
</dbReference>
<dbReference type="GO" id="GO:0002926">
    <property type="term" value="P:tRNA wobble base 5-methoxycarbonylmethyl-2-thiouridinylation"/>
    <property type="evidence" value="ECO:0007669"/>
    <property type="project" value="TreeGrafter"/>
</dbReference>
<dbReference type="EMBL" id="KN838767">
    <property type="protein sequence ID" value="KIJ95095.1"/>
    <property type="molecule type" value="Genomic_DNA"/>
</dbReference>
<dbReference type="STRING" id="1095629.A0A0C9WT88"/>
<dbReference type="OrthoDB" id="40048at2759"/>
<keyword evidence="5" id="KW-0539">Nucleus</keyword>
<protein>
    <recommendedName>
        <fullName evidence="5">Elongator complex protein 1</fullName>
    </recommendedName>
</protein>
<feature type="domain" description="ELP1 TPR" evidence="9">
    <location>
        <begin position="918"/>
        <end position="1080"/>
    </location>
</feature>
<name>A0A0C9WT88_9AGAR</name>
<evidence type="ECO:0000256" key="3">
    <source>
        <dbReference type="ARBA" id="ARBA00022490"/>
    </source>
</evidence>
<dbReference type="InterPro" id="IPR056165">
    <property type="entry name" value="Beta-prop_ELP1_2nd"/>
</dbReference>
<feature type="domain" description="ELP1 N-terminal second beta-propeller" evidence="8">
    <location>
        <begin position="430"/>
        <end position="709"/>
    </location>
</feature>
<evidence type="ECO:0000313" key="12">
    <source>
        <dbReference type="EMBL" id="KIJ95095.1"/>
    </source>
</evidence>
<sequence length="1316" mass="146764">MRNLTLIATESSSFANLNLTSTAIDLDENVIYAASEQQTLDGEVAVELWRVAHLNGDHTISPTAVTMFTSVPSSNGPSETQILSLRVVAELRRIVAIMRGGDVVVVSIEEEDSPAEVEGTFESGILAAAWNPDESLLAIITGEQKLVLMTSALDVLSETPLHADEFGEDAPINVGWGSKQTQFHGSLGKTAAQAPSITKVGSSPDDDNQPRISWRGDGAFFVVSSLSPEDANGLRHRTLRVYDRQAALQSTSEAVPGLEHPLVWRPSGNLIVGTQRFGFEGGGAGKEGRHDVVFFERNGLRHGEFSLRVEHLGGKAQGVDSGHQRRWGYQVRELDWNADSNVVSVWIEGDDGDIVQLWSTGNYHWYLKHEIAAPLSPSGQPGRFTSVSWHPEVPLYLMLTTQTQLVQRKYAWDTFVSRSQPPNDSGTVAVLDGSTILLTPFRVQNVPPPMSSYQLAFASPPSASGFINMKTPIHVSLSSQDDILSVLWESGYLELWSLNTRIGSNSGSVMAPKKILSGYARNDPTVQWRQIVLQNPTDTLPTIVVLGTSSIGTDVIARLHVNGNDVINLDKMTCPRNCRLLNNSPDIYQTPKGDLIKYGSDSPLTSFPEFCLQIETVILPSKEKDGLPNSVFIGLGKSGQLNTAKANSESSILSGNATSFTVASNFVIFTTNTHEAIFVPVEELLNFKVGDTDSTPILSRKLERGSRIVTAVPSSMSLVLQMPRGNLETINPRPLVMEVVKQDLDAGNYRKAFFACRKHRIELNVLVDHDKATFLEQVSSFVNQIHEVDHLNLFLTSIGRGPQPQDTITKVSDAIRLELEKIDLAKYINTILTAHVVKTPPDHEAGLLQLLRLRESDPNLVEEAVKYIIFLVDADRLFDTALGMYDFSLVLMIAQHAQKDPREYLPFLRELRALDKYYQRFRIDGHLKRYQSALRNLSLAVPERFDEAVSYIELHRLYELALSVWKNTDRFEAILELYGDWLFERREFKQAAEVFVEANKTSKAMVSYEKCLQWQELFNLAVLANVGEEKLVEMGYRVAEDLVSKKRHSDAGRVLLDYSKDTREAVIAFVQGNMFSEARRIATLSSKAELLEDVIHPAAFESRAQLSEEVGEMQAQLRKQVGRLRELRIKKVEEPDVFYGTEDVALQNIDVMTDVSMPATAFTRYTVAPTATSRSSKRSSRSKRKAERKVGSGRKGTVDEEEYLLKSITKLVERFTAAQGEACNLLPHLFQITPDHRREGQELQKEISDFEAEFRVTVEDIWARPVTDGDAVVPAPDTWQARMEEAEEKKINPIDKVPKPDLSQGKGWKMNLFDME</sequence>
<dbReference type="GO" id="GO:0033588">
    <property type="term" value="C:elongator holoenzyme complex"/>
    <property type="evidence" value="ECO:0007669"/>
    <property type="project" value="InterPro"/>
</dbReference>
<evidence type="ECO:0000259" key="8">
    <source>
        <dbReference type="Pfam" id="PF23797"/>
    </source>
</evidence>
<proteinExistence type="inferred from homology"/>
<dbReference type="GO" id="GO:0005829">
    <property type="term" value="C:cytosol"/>
    <property type="evidence" value="ECO:0007669"/>
    <property type="project" value="TreeGrafter"/>
</dbReference>
<evidence type="ECO:0000256" key="6">
    <source>
        <dbReference type="SAM" id="MobiDB-lite"/>
    </source>
</evidence>
<evidence type="ECO:0000259" key="11">
    <source>
        <dbReference type="Pfam" id="PF23936"/>
    </source>
</evidence>
<dbReference type="PANTHER" id="PTHR12747:SF0">
    <property type="entry name" value="ELONGATOR COMPLEX PROTEIN 1"/>
    <property type="match status" value="1"/>
</dbReference>
<keyword evidence="13" id="KW-1185">Reference proteome</keyword>
<dbReference type="GO" id="GO:0005634">
    <property type="term" value="C:nucleus"/>
    <property type="evidence" value="ECO:0007669"/>
    <property type="project" value="UniProtKB-SubCell"/>
</dbReference>
<feature type="compositionally biased region" description="Basic residues" evidence="6">
    <location>
        <begin position="1175"/>
        <end position="1187"/>
    </location>
</feature>
<dbReference type="Pfam" id="PF23936">
    <property type="entry name" value="HB_ELP1"/>
    <property type="match status" value="1"/>
</dbReference>
<dbReference type="InterPro" id="IPR056169">
    <property type="entry name" value="HB_ELP1"/>
</dbReference>
<evidence type="ECO:0000313" key="13">
    <source>
        <dbReference type="Proteomes" id="UP000054477"/>
    </source>
</evidence>
<reference evidence="12 13" key="1">
    <citation type="submission" date="2014-04" db="EMBL/GenBank/DDBJ databases">
        <authorList>
            <consortium name="DOE Joint Genome Institute"/>
            <person name="Kuo A."/>
            <person name="Kohler A."/>
            <person name="Nagy L.G."/>
            <person name="Floudas D."/>
            <person name="Copeland A."/>
            <person name="Barry K.W."/>
            <person name="Cichocki N."/>
            <person name="Veneault-Fourrey C."/>
            <person name="LaButti K."/>
            <person name="Lindquist E.A."/>
            <person name="Lipzen A."/>
            <person name="Lundell T."/>
            <person name="Morin E."/>
            <person name="Murat C."/>
            <person name="Sun H."/>
            <person name="Tunlid A."/>
            <person name="Henrissat B."/>
            <person name="Grigoriev I.V."/>
            <person name="Hibbett D.S."/>
            <person name="Martin F."/>
            <person name="Nordberg H.P."/>
            <person name="Cantor M.N."/>
            <person name="Hua S.X."/>
        </authorList>
    </citation>
    <scope>NUCLEOTIDE SEQUENCE [LARGE SCALE GENOMIC DNA]</scope>
    <source>
        <strain evidence="12 13">LaAM-08-1</strain>
    </source>
</reference>
<dbReference type="Pfam" id="PF04762">
    <property type="entry name" value="Beta-prop_ELP1_1st"/>
    <property type="match status" value="1"/>
</dbReference>
<evidence type="ECO:0000259" key="10">
    <source>
        <dbReference type="Pfam" id="PF23925"/>
    </source>
</evidence>
<dbReference type="HOGENOM" id="CLU_001477_0_0_1"/>
<evidence type="ECO:0000256" key="5">
    <source>
        <dbReference type="PIRNR" id="PIRNR017233"/>
    </source>
</evidence>
<dbReference type="UniPathway" id="UPA00988"/>
<dbReference type="GO" id="GO:0000049">
    <property type="term" value="F:tRNA binding"/>
    <property type="evidence" value="ECO:0007669"/>
    <property type="project" value="TreeGrafter"/>
</dbReference>
<dbReference type="InterPro" id="IPR006849">
    <property type="entry name" value="Elp1"/>
</dbReference>
<feature type="region of interest" description="Disordered" evidence="6">
    <location>
        <begin position="1168"/>
        <end position="1196"/>
    </location>
</feature>
<comment type="function">
    <text evidence="5">Component of the elongator complex which is required for multiple tRNA modifications, including mcm5U (5-methoxycarbonylmethyl uridine), mcm5s2U (5-methoxycarbonylmethyl-2-thiouridine), and ncm5U (5-carbamoylmethyl uridine). The elongator complex catalyzes formation of carboxymethyluridine in the wobble base at position 34 in tRNAs.</text>
</comment>
<dbReference type="InterPro" id="IPR056164">
    <property type="entry name" value="Beta-prop_ELP1_1st"/>
</dbReference>
<evidence type="ECO:0000256" key="2">
    <source>
        <dbReference type="ARBA" id="ARBA00006086"/>
    </source>
</evidence>
<evidence type="ECO:0000259" key="9">
    <source>
        <dbReference type="Pfam" id="PF23878"/>
    </source>
</evidence>
<feature type="domain" description="ELP1 alpha-solenoid" evidence="10">
    <location>
        <begin position="733"/>
        <end position="798"/>
    </location>
</feature>
<feature type="domain" description="ELP1 three-helical bundle" evidence="11">
    <location>
        <begin position="1090"/>
        <end position="1260"/>
    </location>
</feature>
<comment type="similarity">
    <text evidence="2 5">Belongs to the ELP1/IKA1 family.</text>
</comment>
<keyword evidence="4" id="KW-0819">tRNA processing</keyword>
<accession>A0A0C9WT88</accession>
<organism evidence="12 13">
    <name type="scientific">Laccaria amethystina LaAM-08-1</name>
    <dbReference type="NCBI Taxonomy" id="1095629"/>
    <lineage>
        <taxon>Eukaryota</taxon>
        <taxon>Fungi</taxon>
        <taxon>Dikarya</taxon>
        <taxon>Basidiomycota</taxon>
        <taxon>Agaricomycotina</taxon>
        <taxon>Agaricomycetes</taxon>
        <taxon>Agaricomycetidae</taxon>
        <taxon>Agaricales</taxon>
        <taxon>Agaricineae</taxon>
        <taxon>Hydnangiaceae</taxon>
        <taxon>Laccaria</taxon>
    </lineage>
</organism>
<dbReference type="Pfam" id="PF23797">
    <property type="entry name" value="Beta-prop_ELP1_2nd"/>
    <property type="match status" value="1"/>
</dbReference>
<evidence type="ECO:0000259" key="7">
    <source>
        <dbReference type="Pfam" id="PF04762"/>
    </source>
</evidence>
<comment type="subcellular location">
    <subcellularLocation>
        <location evidence="5">Cytoplasm</location>
    </subcellularLocation>
    <subcellularLocation>
        <location evidence="5">Nucleus</location>
    </subcellularLocation>
</comment>
<evidence type="ECO:0000256" key="1">
    <source>
        <dbReference type="ARBA" id="ARBA00005043"/>
    </source>
</evidence>
<dbReference type="Proteomes" id="UP000054477">
    <property type="component" value="Unassembled WGS sequence"/>
</dbReference>
<evidence type="ECO:0000256" key="4">
    <source>
        <dbReference type="ARBA" id="ARBA00022694"/>
    </source>
</evidence>
<reference evidence="13" key="2">
    <citation type="submission" date="2015-01" db="EMBL/GenBank/DDBJ databases">
        <title>Evolutionary Origins and Diversification of the Mycorrhizal Mutualists.</title>
        <authorList>
            <consortium name="DOE Joint Genome Institute"/>
            <consortium name="Mycorrhizal Genomics Consortium"/>
            <person name="Kohler A."/>
            <person name="Kuo A."/>
            <person name="Nagy L.G."/>
            <person name="Floudas D."/>
            <person name="Copeland A."/>
            <person name="Barry K.W."/>
            <person name="Cichocki N."/>
            <person name="Veneault-Fourrey C."/>
            <person name="LaButti K."/>
            <person name="Lindquist E.A."/>
            <person name="Lipzen A."/>
            <person name="Lundell T."/>
            <person name="Morin E."/>
            <person name="Murat C."/>
            <person name="Riley R."/>
            <person name="Ohm R."/>
            <person name="Sun H."/>
            <person name="Tunlid A."/>
            <person name="Henrissat B."/>
            <person name="Grigoriev I.V."/>
            <person name="Hibbett D.S."/>
            <person name="Martin F."/>
        </authorList>
    </citation>
    <scope>NUCLEOTIDE SEQUENCE [LARGE SCALE GENOMIC DNA]</scope>
    <source>
        <strain evidence="13">LaAM-08-1</strain>
    </source>
</reference>